<evidence type="ECO:0000313" key="3">
    <source>
        <dbReference type="Proteomes" id="UP000317315"/>
    </source>
</evidence>
<evidence type="ECO:0000313" key="2">
    <source>
        <dbReference type="EMBL" id="SMO85442.1"/>
    </source>
</evidence>
<dbReference type="EMBL" id="FXTM01000048">
    <property type="protein sequence ID" value="SMO85442.1"/>
    <property type="molecule type" value="Genomic_DNA"/>
</dbReference>
<accession>A0A521ENG9</accession>
<gene>
    <name evidence="2" type="ORF">SAMN06269117_1482</name>
</gene>
<reference evidence="2 3" key="1">
    <citation type="submission" date="2017-05" db="EMBL/GenBank/DDBJ databases">
        <authorList>
            <person name="Varghese N."/>
            <person name="Submissions S."/>
        </authorList>
    </citation>
    <scope>NUCLEOTIDE SEQUENCE [LARGE SCALE GENOMIC DNA]</scope>
    <source>
        <strain evidence="2 3">DSM 16304</strain>
    </source>
</reference>
<proteinExistence type="predicted"/>
<dbReference type="Proteomes" id="UP000317315">
    <property type="component" value="Unassembled WGS sequence"/>
</dbReference>
<dbReference type="GO" id="GO:0006276">
    <property type="term" value="P:plasmid maintenance"/>
    <property type="evidence" value="ECO:0007669"/>
    <property type="project" value="InterPro"/>
</dbReference>
<organism evidence="2 3">
    <name type="scientific">Balnearium lithotrophicum</name>
    <dbReference type="NCBI Taxonomy" id="223788"/>
    <lineage>
        <taxon>Bacteria</taxon>
        <taxon>Pseudomonadati</taxon>
        <taxon>Aquificota</taxon>
        <taxon>Aquificia</taxon>
        <taxon>Desulfurobacteriales</taxon>
        <taxon>Desulfurobacteriaceae</taxon>
        <taxon>Balnearium</taxon>
    </lineage>
</organism>
<dbReference type="Pfam" id="PF05732">
    <property type="entry name" value="RepL"/>
    <property type="match status" value="1"/>
</dbReference>
<dbReference type="GO" id="GO:0006260">
    <property type="term" value="P:DNA replication"/>
    <property type="evidence" value="ECO:0007669"/>
    <property type="project" value="InterPro"/>
</dbReference>
<sequence length="174" mass="20229">MALKLKGKNLRFKGLITEDGEVIPIELMFDAFIPRSPKDKEPYVKVYGEKVLDVIRSKKLKASELEVFMWFIGKSSNKNYWANEWITVDYGDLAKELNLSLITVKRAIKVLLKLKFIVQWKPRKTVFRLNPDYCFKGGAVSKQKVKEEELKRGVEEESVEEYLENTANNLIKQP</sequence>
<dbReference type="InterPro" id="IPR008813">
    <property type="entry name" value="Plasmid_replication_RepL"/>
</dbReference>
<keyword evidence="3" id="KW-1185">Reference proteome</keyword>
<dbReference type="RefSeq" id="WP_142936296.1">
    <property type="nucleotide sequence ID" value="NZ_FXTM01000048.1"/>
</dbReference>
<evidence type="ECO:0000259" key="1">
    <source>
        <dbReference type="Pfam" id="PF05732"/>
    </source>
</evidence>
<dbReference type="AlphaFoldDB" id="A0A521ENG9"/>
<feature type="domain" description="Plasmid replication protein RepL" evidence="1">
    <location>
        <begin position="43"/>
        <end position="160"/>
    </location>
</feature>
<name>A0A521ENG9_9BACT</name>
<protein>
    <submittedName>
        <fullName evidence="2">Replication protein (RepL)</fullName>
    </submittedName>
</protein>